<keyword evidence="2" id="KW-1133">Transmembrane helix</keyword>
<organism evidence="3 4">
    <name type="scientific">Protaetiibacter mangrovi</name>
    <dbReference type="NCBI Taxonomy" id="2970926"/>
    <lineage>
        <taxon>Bacteria</taxon>
        <taxon>Bacillati</taxon>
        <taxon>Actinomycetota</taxon>
        <taxon>Actinomycetes</taxon>
        <taxon>Micrococcales</taxon>
        <taxon>Microbacteriaceae</taxon>
        <taxon>Protaetiibacter</taxon>
    </lineage>
</organism>
<proteinExistence type="predicted"/>
<reference evidence="3 4" key="1">
    <citation type="submission" date="2022-08" db="EMBL/GenBank/DDBJ databases">
        <authorList>
            <person name="Li F."/>
        </authorList>
    </citation>
    <scope>NUCLEOTIDE SEQUENCE [LARGE SCALE GENOMIC DNA]</scope>
    <source>
        <strain evidence="3 4">10F1B-8-1</strain>
    </source>
</reference>
<feature type="compositionally biased region" description="Basic and acidic residues" evidence="1">
    <location>
        <begin position="11"/>
        <end position="21"/>
    </location>
</feature>
<dbReference type="RefSeq" id="WP_258798957.1">
    <property type="nucleotide sequence ID" value="NZ_JANTHX010000007.1"/>
</dbReference>
<gene>
    <name evidence="3" type="ORF">NUH29_09970</name>
</gene>
<feature type="transmembrane region" description="Helical" evidence="2">
    <location>
        <begin position="67"/>
        <end position="90"/>
    </location>
</feature>
<name>A0ABT1ZGN1_9MICO</name>
<keyword evidence="4" id="KW-1185">Reference proteome</keyword>
<feature type="transmembrane region" description="Helical" evidence="2">
    <location>
        <begin position="128"/>
        <end position="146"/>
    </location>
</feature>
<evidence type="ECO:0000313" key="4">
    <source>
        <dbReference type="Proteomes" id="UP001205337"/>
    </source>
</evidence>
<feature type="transmembrane region" description="Helical" evidence="2">
    <location>
        <begin position="25"/>
        <end position="47"/>
    </location>
</feature>
<feature type="transmembrane region" description="Helical" evidence="2">
    <location>
        <begin position="102"/>
        <end position="122"/>
    </location>
</feature>
<accession>A0ABT1ZGN1</accession>
<dbReference type="EMBL" id="JANTHX010000007">
    <property type="protein sequence ID" value="MCS0499875.1"/>
    <property type="molecule type" value="Genomic_DNA"/>
</dbReference>
<evidence type="ECO:0000313" key="3">
    <source>
        <dbReference type="EMBL" id="MCS0499875.1"/>
    </source>
</evidence>
<comment type="caution">
    <text evidence="3">The sequence shown here is derived from an EMBL/GenBank/DDBJ whole genome shotgun (WGS) entry which is preliminary data.</text>
</comment>
<keyword evidence="2" id="KW-0812">Transmembrane</keyword>
<evidence type="ECO:0000256" key="1">
    <source>
        <dbReference type="SAM" id="MobiDB-lite"/>
    </source>
</evidence>
<feature type="region of interest" description="Disordered" evidence="1">
    <location>
        <begin position="1"/>
        <end position="21"/>
    </location>
</feature>
<dbReference type="Proteomes" id="UP001205337">
    <property type="component" value="Unassembled WGS sequence"/>
</dbReference>
<evidence type="ECO:0000256" key="2">
    <source>
        <dbReference type="SAM" id="Phobius"/>
    </source>
</evidence>
<feature type="compositionally biased region" description="Basic residues" evidence="1">
    <location>
        <begin position="1"/>
        <end position="10"/>
    </location>
</feature>
<sequence>MRSALKRRAKREPAPRPEVDSHPGIGLDTALLIAIVPLAAAAVRIWMYSGGDTSLFLVLLRTLDIPAVLVGTMVSLVPALVGVAVVVLVTDSKARVRALRTIARHPGATSIAVPIAALVLLYTTSWTLLLGLLALAAALLGLAFGWRAAKRRWPRIAEGRAGPDSMATVMAVVIGVLISPKNMWLPIEQIELADSPSVVAYVLQADSDWTTLLTDERAVAIVPSSLVLSRTICSSDSPGTFATWTQQSQLKDAADCD</sequence>
<protein>
    <submittedName>
        <fullName evidence="3">Uncharacterized protein</fullName>
    </submittedName>
</protein>
<keyword evidence="2" id="KW-0472">Membrane</keyword>